<keyword evidence="2" id="KW-1185">Reference proteome</keyword>
<organism evidence="1 2">
    <name type="scientific">Panicum hallii var. hallii</name>
    <dbReference type="NCBI Taxonomy" id="1504633"/>
    <lineage>
        <taxon>Eukaryota</taxon>
        <taxon>Viridiplantae</taxon>
        <taxon>Streptophyta</taxon>
        <taxon>Embryophyta</taxon>
        <taxon>Tracheophyta</taxon>
        <taxon>Spermatophyta</taxon>
        <taxon>Magnoliopsida</taxon>
        <taxon>Liliopsida</taxon>
        <taxon>Poales</taxon>
        <taxon>Poaceae</taxon>
        <taxon>PACMAD clade</taxon>
        <taxon>Panicoideae</taxon>
        <taxon>Panicodae</taxon>
        <taxon>Paniceae</taxon>
        <taxon>Panicinae</taxon>
        <taxon>Panicum</taxon>
        <taxon>Panicum sect. Panicum</taxon>
    </lineage>
</organism>
<accession>A0A2T7DXJ5</accession>
<reference evidence="1 2" key="1">
    <citation type="submission" date="2018-04" db="EMBL/GenBank/DDBJ databases">
        <title>WGS assembly of Panicum hallii var. hallii HAL2.</title>
        <authorList>
            <person name="Lovell J."/>
            <person name="Jenkins J."/>
            <person name="Lowry D."/>
            <person name="Mamidi S."/>
            <person name="Sreedasyam A."/>
            <person name="Weng X."/>
            <person name="Barry K."/>
            <person name="Bonette J."/>
            <person name="Campitelli B."/>
            <person name="Daum C."/>
            <person name="Gordon S."/>
            <person name="Gould B."/>
            <person name="Lipzen A."/>
            <person name="MacQueen A."/>
            <person name="Palacio-Mejia J."/>
            <person name="Plott C."/>
            <person name="Shakirov E."/>
            <person name="Shu S."/>
            <person name="Yoshinaga Y."/>
            <person name="Zane M."/>
            <person name="Rokhsar D."/>
            <person name="Grimwood J."/>
            <person name="Schmutz J."/>
            <person name="Juenger T."/>
        </authorList>
    </citation>
    <scope>NUCLEOTIDE SEQUENCE [LARGE SCALE GENOMIC DNA]</scope>
    <source>
        <strain evidence="2">cv. HAL2</strain>
    </source>
</reference>
<dbReference type="Proteomes" id="UP000244336">
    <property type="component" value="Chromosome 4"/>
</dbReference>
<sequence>MRCHSKPVPLGSNASHNLCELTGDTVKHIGPLSSISNCSIWKRKHNYLIDCVDVLNALYFSSLQLLKVIVLGSPKPGYPHRTASSRVRHHLRDVKKLLDMSLPSSR</sequence>
<dbReference type="AlphaFoldDB" id="A0A2T7DXJ5"/>
<dbReference type="EMBL" id="CM009752">
    <property type="protein sequence ID" value="PUZ60292.1"/>
    <property type="molecule type" value="Genomic_DNA"/>
</dbReference>
<name>A0A2T7DXJ5_9POAL</name>
<gene>
    <name evidence="1" type="ORF">GQ55_4G111800</name>
</gene>
<proteinExistence type="predicted"/>
<protein>
    <submittedName>
        <fullName evidence="1">Uncharacterized protein</fullName>
    </submittedName>
</protein>
<dbReference type="Gramene" id="PUZ60292">
    <property type="protein sequence ID" value="PUZ60292"/>
    <property type="gene ID" value="GQ55_4G111800"/>
</dbReference>
<evidence type="ECO:0000313" key="1">
    <source>
        <dbReference type="EMBL" id="PUZ60292.1"/>
    </source>
</evidence>
<evidence type="ECO:0000313" key="2">
    <source>
        <dbReference type="Proteomes" id="UP000244336"/>
    </source>
</evidence>